<dbReference type="STRING" id="568860.SAMN05421811_118120"/>
<keyword evidence="3" id="KW-1185">Reference proteome</keyword>
<accession>A0A1I0LJX3</accession>
<dbReference type="GO" id="GO:0071949">
    <property type="term" value="F:FAD binding"/>
    <property type="evidence" value="ECO:0007669"/>
    <property type="project" value="InterPro"/>
</dbReference>
<evidence type="ECO:0000259" key="1">
    <source>
        <dbReference type="Pfam" id="PF01494"/>
    </source>
</evidence>
<organism evidence="2 3">
    <name type="scientific">Nonomuraea wenchangensis</name>
    <dbReference type="NCBI Taxonomy" id="568860"/>
    <lineage>
        <taxon>Bacteria</taxon>
        <taxon>Bacillati</taxon>
        <taxon>Actinomycetota</taxon>
        <taxon>Actinomycetes</taxon>
        <taxon>Streptosporangiales</taxon>
        <taxon>Streptosporangiaceae</taxon>
        <taxon>Nonomuraea</taxon>
    </lineage>
</organism>
<dbReference type="Proteomes" id="UP000199361">
    <property type="component" value="Unassembled WGS sequence"/>
</dbReference>
<dbReference type="InterPro" id="IPR051704">
    <property type="entry name" value="FAD_aromatic-hydroxylase"/>
</dbReference>
<dbReference type="InterPro" id="IPR002938">
    <property type="entry name" value="FAD-bd"/>
</dbReference>
<evidence type="ECO:0000313" key="2">
    <source>
        <dbReference type="EMBL" id="SEU40680.1"/>
    </source>
</evidence>
<feature type="domain" description="FAD-binding" evidence="1">
    <location>
        <begin position="3"/>
        <end position="311"/>
    </location>
</feature>
<dbReference type="EMBL" id="FOHX01000018">
    <property type="protein sequence ID" value="SEU40680.1"/>
    <property type="molecule type" value="Genomic_DNA"/>
</dbReference>
<dbReference type="OrthoDB" id="3356051at2"/>
<dbReference type="SUPFAM" id="SSF51905">
    <property type="entry name" value="FAD/NAD(P)-binding domain"/>
    <property type="match status" value="1"/>
</dbReference>
<dbReference type="AlphaFoldDB" id="A0A1I0LJX3"/>
<sequence length="381" mass="41244">MRAIIIGAGIAGLAAALRLHQAGWETLVVERSPQRRGGGYGVTFGGIGYDGAERMGVLAELKRRAFVTRELVYRKPSGERRFALSGETIAATMGRKSFNILRGDIEAVLYEAVADHTTIRFGTTITAVEQDADTVHVTLSDGGTERADLLIGADGLHSATRALVFGPEEDYRLDLGHRVAVYMLKQRPEGLPAETTGSISSGGRTFAMMSVGDGRTAAFFGYRTDGGRAEASLEELGELYGDMGWLVPQALEGLKTADSVYFDAISQMVVDRWSTGRVVLLGDAAWCVTLFAGYGSSLAVGGADRLGAALERHGDDVLAALAEWEAELRPEAEKKQQLGRRVKGVYAPRNPLVLELTQLPLRLSSWGPVRRMIERKFQLAR</sequence>
<dbReference type="InterPro" id="IPR036188">
    <property type="entry name" value="FAD/NAD-bd_sf"/>
</dbReference>
<dbReference type="PANTHER" id="PTHR46865">
    <property type="entry name" value="OXIDOREDUCTASE-RELATED"/>
    <property type="match status" value="1"/>
</dbReference>
<evidence type="ECO:0000313" key="3">
    <source>
        <dbReference type="Proteomes" id="UP000199361"/>
    </source>
</evidence>
<dbReference type="Gene3D" id="3.50.50.60">
    <property type="entry name" value="FAD/NAD(P)-binding domain"/>
    <property type="match status" value="1"/>
</dbReference>
<protein>
    <submittedName>
        <fullName evidence="2">2-polyprenyl-6-methoxyphenol hydroxylase</fullName>
    </submittedName>
</protein>
<dbReference type="Gene3D" id="3.30.9.10">
    <property type="entry name" value="D-Amino Acid Oxidase, subunit A, domain 2"/>
    <property type="match status" value="1"/>
</dbReference>
<gene>
    <name evidence="2" type="ORF">SAMN05421811_118120</name>
</gene>
<dbReference type="RefSeq" id="WP_091091984.1">
    <property type="nucleotide sequence ID" value="NZ_FOHX01000018.1"/>
</dbReference>
<proteinExistence type="predicted"/>
<reference evidence="2 3" key="1">
    <citation type="submission" date="2016-10" db="EMBL/GenBank/DDBJ databases">
        <authorList>
            <person name="de Groot N.N."/>
        </authorList>
    </citation>
    <scope>NUCLEOTIDE SEQUENCE [LARGE SCALE GENOMIC DNA]</scope>
    <source>
        <strain evidence="2 3">CGMCC 4.5598</strain>
    </source>
</reference>
<dbReference type="PANTHER" id="PTHR46865:SF8">
    <property type="entry name" value="POSSIBLE OXIDOREDUCTASE"/>
    <property type="match status" value="1"/>
</dbReference>
<dbReference type="Pfam" id="PF01494">
    <property type="entry name" value="FAD_binding_3"/>
    <property type="match status" value="1"/>
</dbReference>
<name>A0A1I0LJX3_9ACTN</name>
<dbReference type="PRINTS" id="PR00420">
    <property type="entry name" value="RNGMNOXGNASE"/>
</dbReference>